<name>A0A1Y6CSM6_9GAMM</name>
<proteinExistence type="predicted"/>
<dbReference type="AlphaFoldDB" id="A0A1Y6CSM6"/>
<dbReference type="EMBL" id="FXAM01000001">
    <property type="protein sequence ID" value="SMF93297.1"/>
    <property type="molecule type" value="Genomic_DNA"/>
</dbReference>
<dbReference type="OrthoDB" id="9798676at2"/>
<dbReference type="SUPFAM" id="SSF53901">
    <property type="entry name" value="Thiolase-like"/>
    <property type="match status" value="1"/>
</dbReference>
<dbReference type="Pfam" id="PF13723">
    <property type="entry name" value="Ketoacyl-synt_2"/>
    <property type="match status" value="1"/>
</dbReference>
<reference evidence="2 3" key="1">
    <citation type="submission" date="2016-12" db="EMBL/GenBank/DDBJ databases">
        <authorList>
            <person name="Song W.-J."/>
            <person name="Kurnit D.M."/>
        </authorList>
    </citation>
    <scope>NUCLEOTIDE SEQUENCE [LARGE SCALE GENOMIC DNA]</scope>
    <source>
        <strain evidence="2 3">175</strain>
    </source>
</reference>
<protein>
    <submittedName>
        <fullName evidence="2">Beta-ketoacyl synthase, N-terminal domain</fullName>
    </submittedName>
</protein>
<dbReference type="STRING" id="1760988.SAMN02949497_0574"/>
<dbReference type="Proteomes" id="UP000192923">
    <property type="component" value="Unassembled WGS sequence"/>
</dbReference>
<dbReference type="GO" id="GO:0016746">
    <property type="term" value="F:acyltransferase activity"/>
    <property type="evidence" value="ECO:0007669"/>
    <property type="project" value="InterPro"/>
</dbReference>
<dbReference type="RefSeq" id="WP_085209756.1">
    <property type="nucleotide sequence ID" value="NZ_FXAM01000001.1"/>
</dbReference>
<dbReference type="InterPro" id="IPR014030">
    <property type="entry name" value="Ketoacyl_synth_N"/>
</dbReference>
<organism evidence="2 3">
    <name type="scientific">Methylomagnum ishizawai</name>
    <dbReference type="NCBI Taxonomy" id="1760988"/>
    <lineage>
        <taxon>Bacteria</taxon>
        <taxon>Pseudomonadati</taxon>
        <taxon>Pseudomonadota</taxon>
        <taxon>Gammaproteobacteria</taxon>
        <taxon>Methylococcales</taxon>
        <taxon>Methylococcaceae</taxon>
        <taxon>Methylomagnum</taxon>
    </lineage>
</organism>
<dbReference type="InterPro" id="IPR016039">
    <property type="entry name" value="Thiolase-like"/>
</dbReference>
<accession>A0A1Y6CSM6</accession>
<sequence length="264" mass="27281">MRRVYIAGIGVSGPGLEGWAASRAILAGIEPYAPAALSRPTGTGLPATERRRSTLVTRLAVDVAGAALGGADPGNIVAVFASSGGEVEVIHGIFEQLAGTDRRLSPTAFHNSVHNAASGYWSIATGCRGAVDSLCGYDDSFGSGLAEALLRCGQEGRDVLLVAYDLPPPFPVAEFRPLSAPFGMALLLRVSAAPGVFAELRGGFLPEGLPATRLDDPGLESLRLGNPAARGLPLLAALARGLDTEIRLGCGMGGCLRLEVRPWL</sequence>
<evidence type="ECO:0000259" key="1">
    <source>
        <dbReference type="Pfam" id="PF13723"/>
    </source>
</evidence>
<evidence type="ECO:0000313" key="2">
    <source>
        <dbReference type="EMBL" id="SMF93297.1"/>
    </source>
</evidence>
<feature type="domain" description="Beta-ketoacyl synthase-like N-terminal" evidence="1">
    <location>
        <begin position="32"/>
        <end position="193"/>
    </location>
</feature>
<gene>
    <name evidence="2" type="ORF">SAMN02949497_0574</name>
</gene>
<keyword evidence="3" id="KW-1185">Reference proteome</keyword>
<evidence type="ECO:0000313" key="3">
    <source>
        <dbReference type="Proteomes" id="UP000192923"/>
    </source>
</evidence>